<dbReference type="InterPro" id="IPR006575">
    <property type="entry name" value="RWD_dom"/>
</dbReference>
<evidence type="ECO:0000313" key="8">
    <source>
        <dbReference type="EnsemblMetazoa" id="Aqu2.1.38410_001"/>
    </source>
</evidence>
<dbReference type="PANTHER" id="PTHR16301">
    <property type="entry name" value="IMPACT-RELATED"/>
    <property type="match status" value="1"/>
</dbReference>
<dbReference type="Gene3D" id="3.30.230.30">
    <property type="entry name" value="Impact, N-terminal domain"/>
    <property type="match status" value="1"/>
</dbReference>
<dbReference type="Pfam" id="PF05773">
    <property type="entry name" value="RWD"/>
    <property type="match status" value="1"/>
</dbReference>
<dbReference type="OrthoDB" id="69641at2759"/>
<dbReference type="InterPro" id="IPR001498">
    <property type="entry name" value="Impact_N"/>
</dbReference>
<comment type="subcellular location">
    <subcellularLocation>
        <location evidence="1">Cytoplasm</location>
    </subcellularLocation>
</comment>
<evidence type="ECO:0000256" key="2">
    <source>
        <dbReference type="ARBA" id="ARBA00007665"/>
    </source>
</evidence>
<proteinExistence type="inferred from homology"/>
<dbReference type="InterPro" id="IPR020568">
    <property type="entry name" value="Ribosomal_Su5_D2-typ_SF"/>
</dbReference>
<dbReference type="STRING" id="400682.A0A1X7VDN4"/>
<dbReference type="InterPro" id="IPR016135">
    <property type="entry name" value="UBQ-conjugating_enzyme/RWD"/>
</dbReference>
<evidence type="ECO:0000256" key="4">
    <source>
        <dbReference type="ARBA" id="ARBA00022491"/>
    </source>
</evidence>
<name>A0A1X7VDN4_AMPQE</name>
<dbReference type="CDD" id="cd23821">
    <property type="entry name" value="RWD_IMPACT"/>
    <property type="match status" value="1"/>
</dbReference>
<evidence type="ECO:0000256" key="6">
    <source>
        <dbReference type="ARBA" id="ARBA00023016"/>
    </source>
</evidence>
<organism evidence="8">
    <name type="scientific">Amphimedon queenslandica</name>
    <name type="common">Sponge</name>
    <dbReference type="NCBI Taxonomy" id="400682"/>
    <lineage>
        <taxon>Eukaryota</taxon>
        <taxon>Metazoa</taxon>
        <taxon>Porifera</taxon>
        <taxon>Demospongiae</taxon>
        <taxon>Heteroscleromorpha</taxon>
        <taxon>Haplosclerida</taxon>
        <taxon>Niphatidae</taxon>
        <taxon>Amphimedon</taxon>
    </lineage>
</organism>
<evidence type="ECO:0000256" key="1">
    <source>
        <dbReference type="ARBA" id="ARBA00004496"/>
    </source>
</evidence>
<dbReference type="GO" id="GO:0006446">
    <property type="term" value="P:regulation of translational initiation"/>
    <property type="evidence" value="ECO:0007669"/>
    <property type="project" value="TreeGrafter"/>
</dbReference>
<feature type="domain" description="RWD" evidence="7">
    <location>
        <begin position="8"/>
        <end position="109"/>
    </location>
</feature>
<evidence type="ECO:0000259" key="7">
    <source>
        <dbReference type="PROSITE" id="PS50908"/>
    </source>
</evidence>
<keyword evidence="4" id="KW-0678">Repressor</keyword>
<reference evidence="8" key="1">
    <citation type="submission" date="2017-05" db="UniProtKB">
        <authorList>
            <consortium name="EnsemblMetazoa"/>
        </authorList>
    </citation>
    <scope>IDENTIFICATION</scope>
</reference>
<dbReference type="GO" id="GO:0005737">
    <property type="term" value="C:cytoplasm"/>
    <property type="evidence" value="ECO:0007669"/>
    <property type="project" value="UniProtKB-SubCell"/>
</dbReference>
<dbReference type="Gene3D" id="3.10.110.10">
    <property type="entry name" value="Ubiquitin Conjugating Enzyme"/>
    <property type="match status" value="1"/>
</dbReference>
<dbReference type="AlphaFoldDB" id="A0A1X7VDN4"/>
<dbReference type="SUPFAM" id="SSF54495">
    <property type="entry name" value="UBC-like"/>
    <property type="match status" value="1"/>
</dbReference>
<dbReference type="Pfam" id="PF01205">
    <property type="entry name" value="Impact_N"/>
    <property type="match status" value="1"/>
</dbReference>
<sequence length="308" mass="34897">MAEQTKLEEIESLQAIYGSDFQLTSDDSFTINVKSVNSTSDSNQDILEMQIMLPVDYPLHSPPTFCIKCALLSDTEQRELAELLNNSFNIGEVVIYQWVELAREYLDNKIVEQEKQKCTTTVLKDSNRTQFELDPSPLEVVASKEKTKELPLSSSPELSLSNAPALFHGEPLTDRKSTFQAHLAEVHSLDEVRLAVSKLKENRKIEVATHNILAYRFLRDGVQIQDCDDDGENAAGSRLLHLLQITDSQNVLVVVSRWYGGIQLGPDRFKHINNVARTLLQTSGLIVTQQQEDSKQRKTKNKDKRKRN</sequence>
<dbReference type="GO" id="GO:0140469">
    <property type="term" value="P:GCN2-mediated signaling"/>
    <property type="evidence" value="ECO:0007669"/>
    <property type="project" value="TreeGrafter"/>
</dbReference>
<evidence type="ECO:0000256" key="3">
    <source>
        <dbReference type="ARBA" id="ARBA00022490"/>
    </source>
</evidence>
<keyword evidence="5" id="KW-0810">Translation regulation</keyword>
<evidence type="ECO:0000256" key="5">
    <source>
        <dbReference type="ARBA" id="ARBA00022845"/>
    </source>
</evidence>
<accession>A0A1X7VDN4</accession>
<dbReference type="PANTHER" id="PTHR16301:SF25">
    <property type="entry name" value="PROTEIN IMPACT"/>
    <property type="match status" value="1"/>
</dbReference>
<keyword evidence="3" id="KW-0963">Cytoplasm</keyword>
<dbReference type="InParanoid" id="A0A1X7VDN4"/>
<keyword evidence="6" id="KW-0346">Stress response</keyword>
<dbReference type="eggNOG" id="KOG3299">
    <property type="taxonomic scope" value="Eukaryota"/>
</dbReference>
<comment type="similarity">
    <text evidence="2">Belongs to the IMPACT family.</text>
</comment>
<dbReference type="OMA" id="WTEYLED"/>
<dbReference type="SMART" id="SM00591">
    <property type="entry name" value="RWD"/>
    <property type="match status" value="1"/>
</dbReference>
<protein>
    <recommendedName>
        <fullName evidence="7">RWD domain-containing protein</fullName>
    </recommendedName>
</protein>
<dbReference type="InterPro" id="IPR036956">
    <property type="entry name" value="Impact_N_sf"/>
</dbReference>
<dbReference type="PROSITE" id="PS50908">
    <property type="entry name" value="RWD"/>
    <property type="match status" value="1"/>
</dbReference>
<dbReference type="InterPro" id="IPR023582">
    <property type="entry name" value="Impact"/>
</dbReference>
<dbReference type="SUPFAM" id="SSF54211">
    <property type="entry name" value="Ribosomal protein S5 domain 2-like"/>
    <property type="match status" value="1"/>
</dbReference>
<dbReference type="EnsemblMetazoa" id="Aqu2.1.38410_001">
    <property type="protein sequence ID" value="Aqu2.1.38410_001"/>
    <property type="gene ID" value="Aqu2.1.38410"/>
</dbReference>